<dbReference type="Proteomes" id="UP001627284">
    <property type="component" value="Unassembled WGS sequence"/>
</dbReference>
<dbReference type="InterPro" id="IPR005162">
    <property type="entry name" value="Retrotrans_gag_dom"/>
</dbReference>
<dbReference type="Pfam" id="PF03732">
    <property type="entry name" value="Retrotrans_gag"/>
    <property type="match status" value="1"/>
</dbReference>
<sequence length="139" mass="16823">MFKGVRDAQEVENFLWHLENYFKCNRLKSNESINTAVLYLLEMAMLWCRRKKAEIGKGTCTMNTWEQFHEEFKKAFFPNNVIYEAKRKLREFKQTGSIRAYVQEFTTLSLQIPNLTDDDMLFHFMDGLQNWTRTEFERR</sequence>
<organism evidence="2 3">
    <name type="scientific">Solanum stoloniferum</name>
    <dbReference type="NCBI Taxonomy" id="62892"/>
    <lineage>
        <taxon>Eukaryota</taxon>
        <taxon>Viridiplantae</taxon>
        <taxon>Streptophyta</taxon>
        <taxon>Embryophyta</taxon>
        <taxon>Tracheophyta</taxon>
        <taxon>Spermatophyta</taxon>
        <taxon>Magnoliopsida</taxon>
        <taxon>eudicotyledons</taxon>
        <taxon>Gunneridae</taxon>
        <taxon>Pentapetalae</taxon>
        <taxon>asterids</taxon>
        <taxon>lamiids</taxon>
        <taxon>Solanales</taxon>
        <taxon>Solanaceae</taxon>
        <taxon>Solanoideae</taxon>
        <taxon>Solaneae</taxon>
        <taxon>Solanum</taxon>
    </lineage>
</organism>
<feature type="domain" description="Retrotransposon gag" evidence="1">
    <location>
        <begin position="36"/>
        <end position="129"/>
    </location>
</feature>
<evidence type="ECO:0000259" key="1">
    <source>
        <dbReference type="Pfam" id="PF03732"/>
    </source>
</evidence>
<proteinExistence type="predicted"/>
<comment type="caution">
    <text evidence="2">The sequence shown here is derived from an EMBL/GenBank/DDBJ whole genome shotgun (WGS) entry which is preliminary data.</text>
</comment>
<evidence type="ECO:0000313" key="2">
    <source>
        <dbReference type="EMBL" id="KAL3341327.1"/>
    </source>
</evidence>
<reference evidence="2 3" key="1">
    <citation type="submission" date="2024-05" db="EMBL/GenBank/DDBJ databases">
        <title>De novo assembly of an allotetraploid wild potato.</title>
        <authorList>
            <person name="Hosaka A.J."/>
        </authorList>
    </citation>
    <scope>NUCLEOTIDE SEQUENCE [LARGE SCALE GENOMIC DNA]</scope>
    <source>
        <tissue evidence="2">Young leaves</tissue>
    </source>
</reference>
<accession>A0ABD2SB43</accession>
<evidence type="ECO:0000313" key="3">
    <source>
        <dbReference type="Proteomes" id="UP001627284"/>
    </source>
</evidence>
<name>A0ABD2SB43_9SOLN</name>
<protein>
    <recommendedName>
        <fullName evidence="1">Retrotransposon gag domain-containing protein</fullName>
    </recommendedName>
</protein>
<dbReference type="EMBL" id="JBJKTR010000015">
    <property type="protein sequence ID" value="KAL3341327.1"/>
    <property type="molecule type" value="Genomic_DNA"/>
</dbReference>
<gene>
    <name evidence="2" type="ORF">AABB24_025732</name>
</gene>
<keyword evidence="3" id="KW-1185">Reference proteome</keyword>
<dbReference type="AlphaFoldDB" id="A0ABD2SB43"/>